<sequence>MRKWTILFVFSAIHIVLFISSQSAQATSTETKPGLPEQTEPKPTEILLPGRLRIQGMMQIRGISAQRDSAFSNGHRDFNSVDTNFRRVRLGTDYRVQNWGFTVNLRLEDLINSPNTKEQKNATGNVTDVSVKTDGGILQSGYFWFQYPVSWIRTTIGQFKTPFQREQLTNANRLALPERAYGTYLLPRYDIGGMIEFEPLNIISTEYSKYIIFYLSATNGKGSSPNGIGNKQVLTSYNTTDTPLLISPQLSWRVELNPFGGIIKDGKDTGWIEGEEVFHREAKLSIGFAGIQTRELSTLNQLNPQIRGVTPFNLEIQQTTPSNGTGIGPPAKQIGITGAPSDQTGTFRPSFGFGAHTVDFTFTSHGLYSSGAYTNSYGAASLGTISYTGTIGYSFRLRDMILLPLARYDRIWGDFNDDRKLEPYENLQAWWLGFDLFLKRNDLKIQVFYKEQHDSLGKHIYTGTPYDSHDGTLYLQLQGAFDAEISAK</sequence>
<organism evidence="2 3">
    <name type="scientific">Leptospira fainei serovar Hurstbridge str. BUT 6</name>
    <dbReference type="NCBI Taxonomy" id="1193011"/>
    <lineage>
        <taxon>Bacteria</taxon>
        <taxon>Pseudomonadati</taxon>
        <taxon>Spirochaetota</taxon>
        <taxon>Spirochaetia</taxon>
        <taxon>Leptospirales</taxon>
        <taxon>Leptospiraceae</taxon>
        <taxon>Leptospira</taxon>
    </lineage>
</organism>
<gene>
    <name evidence="2" type="ORF">LEP1GSC058_3901</name>
</gene>
<comment type="caution">
    <text evidence="2">The sequence shown here is derived from an EMBL/GenBank/DDBJ whole genome shotgun (WGS) entry which is preliminary data.</text>
</comment>
<dbReference type="InterPro" id="IPR023614">
    <property type="entry name" value="Porin_dom_sf"/>
</dbReference>
<reference evidence="2" key="1">
    <citation type="submission" date="2013-04" db="EMBL/GenBank/DDBJ databases">
        <authorList>
            <person name="Harkins D.M."/>
            <person name="Durkin A.S."/>
            <person name="Selengut J.D."/>
            <person name="Sanka R."/>
            <person name="DePew J."/>
            <person name="Purushe J."/>
            <person name="Ahmed A."/>
            <person name="van der Linden H."/>
            <person name="Goris M.G.A."/>
            <person name="Hartskeerl R.A."/>
            <person name="Vinetz J.M."/>
            <person name="Sutton G.G."/>
            <person name="Nelson W.C."/>
            <person name="Fouts D.E."/>
        </authorList>
    </citation>
    <scope>NUCLEOTIDE SEQUENCE [LARGE SCALE GENOMIC DNA]</scope>
    <source>
        <strain evidence="2">BUT 6</strain>
    </source>
</reference>
<evidence type="ECO:0000313" key="2">
    <source>
        <dbReference type="EMBL" id="EPG74121.1"/>
    </source>
</evidence>
<dbReference type="RefSeq" id="WP_016550580.1">
    <property type="nucleotide sequence ID" value="NZ_AKWZ02000010.1"/>
</dbReference>
<dbReference type="InterPro" id="IPR010870">
    <property type="entry name" value="Porin_O/P"/>
</dbReference>
<feature type="signal peptide" evidence="1">
    <location>
        <begin position="1"/>
        <end position="26"/>
    </location>
</feature>
<name>S3UUM7_9LEPT</name>
<dbReference type="Gene3D" id="2.40.160.10">
    <property type="entry name" value="Porin"/>
    <property type="match status" value="1"/>
</dbReference>
<feature type="chain" id="PRO_5004513309" evidence="1">
    <location>
        <begin position="27"/>
        <end position="488"/>
    </location>
</feature>
<dbReference type="AlphaFoldDB" id="S3UUM7"/>
<dbReference type="STRING" id="1193011.LEP1GSC058_3901"/>
<evidence type="ECO:0000256" key="1">
    <source>
        <dbReference type="SAM" id="SignalP"/>
    </source>
</evidence>
<dbReference type="OrthoDB" id="9807854at2"/>
<accession>S3UUM7</accession>
<evidence type="ECO:0000313" key="3">
    <source>
        <dbReference type="Proteomes" id="UP000014540"/>
    </source>
</evidence>
<dbReference type="Pfam" id="PF07396">
    <property type="entry name" value="Porin_O_P"/>
    <property type="match status" value="1"/>
</dbReference>
<keyword evidence="1" id="KW-0732">Signal</keyword>
<dbReference type="EMBL" id="AKWZ02000010">
    <property type="protein sequence ID" value="EPG74121.1"/>
    <property type="molecule type" value="Genomic_DNA"/>
</dbReference>
<keyword evidence="3" id="KW-1185">Reference proteome</keyword>
<dbReference type="Proteomes" id="UP000014540">
    <property type="component" value="Unassembled WGS sequence"/>
</dbReference>
<proteinExistence type="predicted"/>
<protein>
    <submittedName>
        <fullName evidence="2">Phosphate-selective porin O and P domain protein</fullName>
    </submittedName>
</protein>